<proteinExistence type="predicted"/>
<sequence length="75" mass="7624">MSISKTNTNDHTRIIDDAALAEISGAGFFSDLSTAFNYVTSPVATGSEAIYQAAGGTNPYVGDAVEIVADAASHG</sequence>
<protein>
    <submittedName>
        <fullName evidence="1">Uncharacterized protein</fullName>
    </submittedName>
</protein>
<evidence type="ECO:0000313" key="1">
    <source>
        <dbReference type="EMBL" id="SHO66810.1"/>
    </source>
</evidence>
<dbReference type="RefSeq" id="WP_073631033.1">
    <property type="nucleotide sequence ID" value="NZ_FRXO01000008.1"/>
</dbReference>
<accession>A0A1M7ZPF4</accession>
<keyword evidence="2" id="KW-1185">Reference proteome</keyword>
<name>A0A1M7ZPF4_9HYPH</name>
<dbReference type="AlphaFoldDB" id="A0A1M7ZPF4"/>
<dbReference type="Proteomes" id="UP000186406">
    <property type="component" value="Unassembled WGS sequence"/>
</dbReference>
<dbReference type="EMBL" id="FRXO01000008">
    <property type="protein sequence ID" value="SHO66810.1"/>
    <property type="molecule type" value="Genomic_DNA"/>
</dbReference>
<evidence type="ECO:0000313" key="2">
    <source>
        <dbReference type="Proteomes" id="UP000186406"/>
    </source>
</evidence>
<reference evidence="1 2" key="1">
    <citation type="submission" date="2016-12" db="EMBL/GenBank/DDBJ databases">
        <authorList>
            <person name="Song W.-J."/>
            <person name="Kurnit D.M."/>
        </authorList>
    </citation>
    <scope>NUCLEOTIDE SEQUENCE [LARGE SCALE GENOMIC DNA]</scope>
    <source>
        <strain evidence="1 2">DSM 19599</strain>
    </source>
</reference>
<organism evidence="1 2">
    <name type="scientific">Pseudoxanthobacter soli DSM 19599</name>
    <dbReference type="NCBI Taxonomy" id="1123029"/>
    <lineage>
        <taxon>Bacteria</taxon>
        <taxon>Pseudomonadati</taxon>
        <taxon>Pseudomonadota</taxon>
        <taxon>Alphaproteobacteria</taxon>
        <taxon>Hyphomicrobiales</taxon>
        <taxon>Segnochrobactraceae</taxon>
        <taxon>Pseudoxanthobacter</taxon>
    </lineage>
</organism>
<gene>
    <name evidence="1" type="ORF">SAMN02745172_03470</name>
</gene>